<feature type="region of interest" description="Disordered" evidence="1">
    <location>
        <begin position="1"/>
        <end position="63"/>
    </location>
</feature>
<evidence type="ECO:0000313" key="2">
    <source>
        <dbReference type="EMBL" id="MPC41938.1"/>
    </source>
</evidence>
<keyword evidence="3" id="KW-1185">Reference proteome</keyword>
<feature type="compositionally biased region" description="Polar residues" evidence="1">
    <location>
        <begin position="1"/>
        <end position="10"/>
    </location>
</feature>
<proteinExistence type="predicted"/>
<protein>
    <submittedName>
        <fullName evidence="2">Uncharacterized protein</fullName>
    </submittedName>
</protein>
<organism evidence="2 3">
    <name type="scientific">Portunus trituberculatus</name>
    <name type="common">Swimming crab</name>
    <name type="synonym">Neptunus trituberculatus</name>
    <dbReference type="NCBI Taxonomy" id="210409"/>
    <lineage>
        <taxon>Eukaryota</taxon>
        <taxon>Metazoa</taxon>
        <taxon>Ecdysozoa</taxon>
        <taxon>Arthropoda</taxon>
        <taxon>Crustacea</taxon>
        <taxon>Multicrustacea</taxon>
        <taxon>Malacostraca</taxon>
        <taxon>Eumalacostraca</taxon>
        <taxon>Eucarida</taxon>
        <taxon>Decapoda</taxon>
        <taxon>Pleocyemata</taxon>
        <taxon>Brachyura</taxon>
        <taxon>Eubrachyura</taxon>
        <taxon>Portunoidea</taxon>
        <taxon>Portunidae</taxon>
        <taxon>Portuninae</taxon>
        <taxon>Portunus</taxon>
    </lineage>
</organism>
<feature type="compositionally biased region" description="Basic and acidic residues" evidence="1">
    <location>
        <begin position="52"/>
        <end position="63"/>
    </location>
</feature>
<evidence type="ECO:0000256" key="1">
    <source>
        <dbReference type="SAM" id="MobiDB-lite"/>
    </source>
</evidence>
<evidence type="ECO:0000313" key="3">
    <source>
        <dbReference type="Proteomes" id="UP000324222"/>
    </source>
</evidence>
<sequence length="63" mass="6433">MATLPSSSFPVSPITAPPHPASPLQPPACSSPCTCPPSVPSQPRIACPPDGRAGEGEVRKVWS</sequence>
<dbReference type="Proteomes" id="UP000324222">
    <property type="component" value="Unassembled WGS sequence"/>
</dbReference>
<dbReference type="EMBL" id="VSRR010005241">
    <property type="protein sequence ID" value="MPC41938.1"/>
    <property type="molecule type" value="Genomic_DNA"/>
</dbReference>
<accession>A0A5B7FA20</accession>
<comment type="caution">
    <text evidence="2">The sequence shown here is derived from an EMBL/GenBank/DDBJ whole genome shotgun (WGS) entry which is preliminary data.</text>
</comment>
<reference evidence="2 3" key="1">
    <citation type="submission" date="2019-05" db="EMBL/GenBank/DDBJ databases">
        <title>Another draft genome of Portunus trituberculatus and its Hox gene families provides insights of decapod evolution.</title>
        <authorList>
            <person name="Jeong J.-H."/>
            <person name="Song I."/>
            <person name="Kim S."/>
            <person name="Choi T."/>
            <person name="Kim D."/>
            <person name="Ryu S."/>
            <person name="Kim W."/>
        </authorList>
    </citation>
    <scope>NUCLEOTIDE SEQUENCE [LARGE SCALE GENOMIC DNA]</scope>
    <source>
        <tissue evidence="2">Muscle</tissue>
    </source>
</reference>
<name>A0A5B7FA20_PORTR</name>
<feature type="compositionally biased region" description="Pro residues" evidence="1">
    <location>
        <begin position="15"/>
        <end position="26"/>
    </location>
</feature>
<dbReference type="AlphaFoldDB" id="A0A5B7FA20"/>
<gene>
    <name evidence="2" type="ORF">E2C01_035549</name>
</gene>